<comment type="pathway">
    <text evidence="3">Lipid metabolism.</text>
</comment>
<keyword evidence="11 17" id="KW-1133">Transmembrane helix</keyword>
<evidence type="ECO:0000256" key="8">
    <source>
        <dbReference type="ARBA" id="ARBA00022692"/>
    </source>
</evidence>
<comment type="similarity">
    <text evidence="4">Belongs to the diacylglycerol acyltransferase family.</text>
</comment>
<feature type="region of interest" description="Disordered" evidence="16">
    <location>
        <begin position="21"/>
        <end position="60"/>
    </location>
</feature>
<keyword evidence="12" id="KW-0443">Lipid metabolism</keyword>
<keyword evidence="7 18" id="KW-0808">Transferase</keyword>
<evidence type="ECO:0000256" key="4">
    <source>
        <dbReference type="ARBA" id="ARBA00005420"/>
    </source>
</evidence>
<dbReference type="InterPro" id="IPR007130">
    <property type="entry name" value="DAGAT"/>
</dbReference>
<evidence type="ECO:0000256" key="12">
    <source>
        <dbReference type="ARBA" id="ARBA00023098"/>
    </source>
</evidence>
<comment type="pathway">
    <text evidence="2">Glycerolipid metabolism; triacylglycerol biosynthesis.</text>
</comment>
<evidence type="ECO:0000256" key="10">
    <source>
        <dbReference type="ARBA" id="ARBA00022824"/>
    </source>
</evidence>
<feature type="compositionally biased region" description="Basic and acidic residues" evidence="16">
    <location>
        <begin position="245"/>
        <end position="281"/>
    </location>
</feature>
<dbReference type="CDD" id="cd07987">
    <property type="entry name" value="LPLAT_MGAT-like"/>
    <property type="match status" value="1"/>
</dbReference>
<evidence type="ECO:0000256" key="1">
    <source>
        <dbReference type="ARBA" id="ARBA00004477"/>
    </source>
</evidence>
<dbReference type="PANTHER" id="PTHR12317">
    <property type="entry name" value="DIACYLGLYCEROL O-ACYLTRANSFERASE"/>
    <property type="match status" value="1"/>
</dbReference>
<evidence type="ECO:0000256" key="5">
    <source>
        <dbReference type="ARBA" id="ARBA00013244"/>
    </source>
</evidence>
<feature type="region of interest" description="Disordered" evidence="16">
    <location>
        <begin position="194"/>
        <end position="358"/>
    </location>
</feature>
<dbReference type="GO" id="GO:0004144">
    <property type="term" value="F:diacylglycerol O-acyltransferase activity"/>
    <property type="evidence" value="ECO:0007669"/>
    <property type="project" value="UniProtKB-EC"/>
</dbReference>
<organism evidence="18 19">
    <name type="scientific">Gnomoniopsis smithogilvyi</name>
    <dbReference type="NCBI Taxonomy" id="1191159"/>
    <lineage>
        <taxon>Eukaryota</taxon>
        <taxon>Fungi</taxon>
        <taxon>Dikarya</taxon>
        <taxon>Ascomycota</taxon>
        <taxon>Pezizomycotina</taxon>
        <taxon>Sordariomycetes</taxon>
        <taxon>Sordariomycetidae</taxon>
        <taxon>Diaporthales</taxon>
        <taxon>Gnomoniaceae</taxon>
        <taxon>Gnomoniopsis</taxon>
    </lineage>
</organism>
<feature type="compositionally biased region" description="Polar residues" evidence="16">
    <location>
        <begin position="323"/>
        <end position="336"/>
    </location>
</feature>
<dbReference type="EMBL" id="JAPEVB010000002">
    <property type="protein sequence ID" value="KAJ4394232.1"/>
    <property type="molecule type" value="Genomic_DNA"/>
</dbReference>
<comment type="catalytic activity">
    <reaction evidence="15">
        <text>an acyl-CoA + a 1,2-diacyl-sn-glycerol = a triacyl-sn-glycerol + CoA</text>
        <dbReference type="Rhea" id="RHEA:10868"/>
        <dbReference type="ChEBI" id="CHEBI:17815"/>
        <dbReference type="ChEBI" id="CHEBI:57287"/>
        <dbReference type="ChEBI" id="CHEBI:58342"/>
        <dbReference type="ChEBI" id="CHEBI:64615"/>
        <dbReference type="EC" id="2.3.1.20"/>
    </reaction>
</comment>
<evidence type="ECO:0000256" key="7">
    <source>
        <dbReference type="ARBA" id="ARBA00022679"/>
    </source>
</evidence>
<accession>A0A9W8YX42</accession>
<dbReference type="AlphaFoldDB" id="A0A9W8YX42"/>
<evidence type="ECO:0000256" key="2">
    <source>
        <dbReference type="ARBA" id="ARBA00004771"/>
    </source>
</evidence>
<proteinExistence type="inferred from homology"/>
<keyword evidence="19" id="KW-1185">Reference proteome</keyword>
<dbReference type="GO" id="GO:0005789">
    <property type="term" value="C:endoplasmic reticulum membrane"/>
    <property type="evidence" value="ECO:0007669"/>
    <property type="project" value="UniProtKB-SubCell"/>
</dbReference>
<evidence type="ECO:0000256" key="3">
    <source>
        <dbReference type="ARBA" id="ARBA00005189"/>
    </source>
</evidence>
<dbReference type="Pfam" id="PF03982">
    <property type="entry name" value="DAGAT"/>
    <property type="match status" value="1"/>
</dbReference>
<evidence type="ECO:0000256" key="15">
    <source>
        <dbReference type="ARBA" id="ARBA00048109"/>
    </source>
</evidence>
<keyword evidence="9" id="KW-0319">Glycerol metabolism</keyword>
<evidence type="ECO:0000256" key="13">
    <source>
        <dbReference type="ARBA" id="ARBA00023136"/>
    </source>
</evidence>
<keyword evidence="6" id="KW-0444">Lipid biosynthesis</keyword>
<feature type="transmembrane region" description="Helical" evidence="17">
    <location>
        <begin position="407"/>
        <end position="426"/>
    </location>
</feature>
<dbReference type="PANTHER" id="PTHR12317:SF0">
    <property type="entry name" value="ACYLTRANSFERASE"/>
    <property type="match status" value="1"/>
</dbReference>
<evidence type="ECO:0000313" key="18">
    <source>
        <dbReference type="EMBL" id="KAJ4394232.1"/>
    </source>
</evidence>
<evidence type="ECO:0000256" key="16">
    <source>
        <dbReference type="SAM" id="MobiDB-lite"/>
    </source>
</evidence>
<keyword evidence="13 17" id="KW-0472">Membrane</keyword>
<evidence type="ECO:0000256" key="9">
    <source>
        <dbReference type="ARBA" id="ARBA00022798"/>
    </source>
</evidence>
<dbReference type="GO" id="GO:0006071">
    <property type="term" value="P:glycerol metabolic process"/>
    <property type="evidence" value="ECO:0007669"/>
    <property type="project" value="UniProtKB-KW"/>
</dbReference>
<keyword evidence="14 18" id="KW-0012">Acyltransferase</keyword>
<keyword evidence="8 17" id="KW-0812">Transmembrane</keyword>
<dbReference type="OrthoDB" id="264532at2759"/>
<evidence type="ECO:0000313" key="19">
    <source>
        <dbReference type="Proteomes" id="UP001140453"/>
    </source>
</evidence>
<feature type="compositionally biased region" description="Basic and acidic residues" evidence="16">
    <location>
        <begin position="24"/>
        <end position="39"/>
    </location>
</feature>
<feature type="compositionally biased region" description="Polar residues" evidence="16">
    <location>
        <begin position="305"/>
        <end position="314"/>
    </location>
</feature>
<dbReference type="Proteomes" id="UP001140453">
    <property type="component" value="Unassembled WGS sequence"/>
</dbReference>
<evidence type="ECO:0000256" key="17">
    <source>
        <dbReference type="SAM" id="Phobius"/>
    </source>
</evidence>
<sequence>MSMQPISRQQLHRNKYLRATSFEGKADQGDSFRIPKGDRQQLPPQPMASVDVHGAGAAGEISPESSFTAVILRHVTESEQGHIEMDEDNSSSCSSPPTHPAFFQPTQSVAVAEKNPSKENVCPSSMAAPVSSSLPSYAVLKARTSLNGAGVGRAAGSVMLDRFLRDGDGEGDRKVLGNVDTNILAALSNGKINGDHEVSVENSTSNAASKKNKRKNKKTNGESGATANGNKDEPTPPEPTSYAEAVKEDPVVAEKRQAAGPEESRDVTQNENDKDGLEKTSKPTPAGDLTFAQAVKDGPTDSNEESQSAQQPEQHNAEEKKTSQSSPHISQASTTVDYPEIRSDDDEDEEREQRRRDKEKAAVVVGARWAPLGVPVKRRLQTAAVLMHCVGIGLSLSIFFALCAVPIFWPIIIIYLFSILFATDAMDGKLKKRREWFRRLPIWTYFAEYFPAKLHKTHDLLPTRKYIFGYHPHGIISHGAWAAFATDALGFSEKFPGITNSLVTLESNFQLPLYREYVLSMGLQSVSKQSITNALTRGGPNNEGMGRGVTIVIGGARESLEAQPKTLRLVINERKGFIKLALQTGADLVPVLAFGENDLYDQLDPHEHPWLHGLQRYFLKAWKFTVPLLHGRGIFNYDVGFMPYRRPLNIVVGKPIPVVQAGNPDNTEINRLHDLYVEELQKIWDRYKDEFASHRKEEMQFLG</sequence>
<evidence type="ECO:0000256" key="11">
    <source>
        <dbReference type="ARBA" id="ARBA00022989"/>
    </source>
</evidence>
<evidence type="ECO:0000256" key="14">
    <source>
        <dbReference type="ARBA" id="ARBA00023315"/>
    </source>
</evidence>
<evidence type="ECO:0000256" key="6">
    <source>
        <dbReference type="ARBA" id="ARBA00022516"/>
    </source>
</evidence>
<keyword evidence="10" id="KW-0256">Endoplasmic reticulum</keyword>
<comment type="subcellular location">
    <subcellularLocation>
        <location evidence="1">Endoplasmic reticulum membrane</location>
        <topology evidence="1">Multi-pass membrane protein</topology>
    </subcellularLocation>
</comment>
<comment type="caution">
    <text evidence="18">The sequence shown here is derived from an EMBL/GenBank/DDBJ whole genome shotgun (WGS) entry which is preliminary data.</text>
</comment>
<dbReference type="EC" id="2.3.1.20" evidence="5"/>
<protein>
    <recommendedName>
        <fullName evidence="5">diacylglycerol O-acyltransferase</fullName>
        <ecNumber evidence="5">2.3.1.20</ecNumber>
    </recommendedName>
</protein>
<name>A0A9W8YX42_9PEZI</name>
<dbReference type="GO" id="GO:0019432">
    <property type="term" value="P:triglyceride biosynthetic process"/>
    <property type="evidence" value="ECO:0007669"/>
    <property type="project" value="TreeGrafter"/>
</dbReference>
<gene>
    <name evidence="18" type="primary">DGA1</name>
    <name evidence="18" type="ORF">N0V93_003449</name>
</gene>
<reference evidence="18" key="1">
    <citation type="submission" date="2022-10" db="EMBL/GenBank/DDBJ databases">
        <title>Tapping the CABI collections for fungal endophytes: first genome assemblies for Collariella, Neodidymelliopsis, Ascochyta clinopodiicola, Didymella pomorum, Didymosphaeria variabile, Neocosmospora piperis and Neocucurbitaria cava.</title>
        <authorList>
            <person name="Hill R."/>
        </authorList>
    </citation>
    <scope>NUCLEOTIDE SEQUENCE</scope>
    <source>
        <strain evidence="18">IMI 355082</strain>
    </source>
</reference>